<dbReference type="InterPro" id="IPR018060">
    <property type="entry name" value="HTH_AraC"/>
</dbReference>
<feature type="domain" description="HTH araC/xylS-type" evidence="4">
    <location>
        <begin position="243"/>
        <end position="325"/>
    </location>
</feature>
<protein>
    <submittedName>
        <fullName evidence="5">AraC family transcriptional regulator</fullName>
    </submittedName>
</protein>
<evidence type="ECO:0000256" key="1">
    <source>
        <dbReference type="ARBA" id="ARBA00023015"/>
    </source>
</evidence>
<evidence type="ECO:0000259" key="4">
    <source>
        <dbReference type="PROSITE" id="PS01124"/>
    </source>
</evidence>
<keyword evidence="1" id="KW-0805">Transcription regulation</keyword>
<dbReference type="InterPro" id="IPR009057">
    <property type="entry name" value="Homeodomain-like_sf"/>
</dbReference>
<gene>
    <name evidence="5" type="ORF">WAE58_14640</name>
</gene>
<dbReference type="Pfam" id="PF12833">
    <property type="entry name" value="HTH_18"/>
    <property type="match status" value="1"/>
</dbReference>
<keyword evidence="6" id="KW-1185">Reference proteome</keyword>
<dbReference type="SMART" id="SM00342">
    <property type="entry name" value="HTH_ARAC"/>
    <property type="match status" value="1"/>
</dbReference>
<dbReference type="SUPFAM" id="SSF46689">
    <property type="entry name" value="Homeodomain-like"/>
    <property type="match status" value="1"/>
</dbReference>
<reference evidence="5 6" key="1">
    <citation type="submission" date="2024-03" db="EMBL/GenBank/DDBJ databases">
        <title>Sequence of Lycoming College Course Isolates.</title>
        <authorList>
            <person name="Plotts O."/>
            <person name="Newman J."/>
        </authorList>
    </citation>
    <scope>NUCLEOTIDE SEQUENCE [LARGE SCALE GENOMIC DNA]</scope>
    <source>
        <strain evidence="5 6">CJB-3</strain>
    </source>
</reference>
<name>A0ABU8NN44_9SPHI</name>
<dbReference type="RefSeq" id="WP_172660209.1">
    <property type="nucleotide sequence ID" value="NZ_CBFGNQ010000010.1"/>
</dbReference>
<dbReference type="PROSITE" id="PS01124">
    <property type="entry name" value="HTH_ARAC_FAMILY_2"/>
    <property type="match status" value="1"/>
</dbReference>
<comment type="caution">
    <text evidence="5">The sequence shown here is derived from an EMBL/GenBank/DDBJ whole genome shotgun (WGS) entry which is preliminary data.</text>
</comment>
<evidence type="ECO:0000256" key="2">
    <source>
        <dbReference type="ARBA" id="ARBA00023125"/>
    </source>
</evidence>
<dbReference type="Proteomes" id="UP001378956">
    <property type="component" value="Unassembled WGS sequence"/>
</dbReference>
<dbReference type="EMBL" id="JBBEUB010000004">
    <property type="protein sequence ID" value="MEJ2903679.1"/>
    <property type="molecule type" value="Genomic_DNA"/>
</dbReference>
<dbReference type="PROSITE" id="PS00041">
    <property type="entry name" value="HTH_ARAC_FAMILY_1"/>
    <property type="match status" value="1"/>
</dbReference>
<dbReference type="PANTHER" id="PTHR43280:SF2">
    <property type="entry name" value="HTH-TYPE TRANSCRIPTIONAL REGULATOR EXSA"/>
    <property type="match status" value="1"/>
</dbReference>
<keyword evidence="3" id="KW-0804">Transcription</keyword>
<sequence>MKEVIYRFGVETDWVEELAVNLGGFVRGNFIIVPDDILTGTYYTLQISENITVMLVDVIYHQDVLYKVRNIKNDFAGIYFNLTEGDLVHVMDDISRSVGRWNYNLAITDSQLDIDFVIKSGSKSYGISLFLKKHILREYLSKTGILDEVLNRVFDQKQNTLLHYAHMSSNSWHIINEFRKSTPGSISFNLLLSGLAYNLLADCLDNIMKREIMISKVLRTDLAMILNSQTSLIKKQEGIFPGITSLAAEANMSATKYKKLYKKITGQTPNAFFLNNKLELARDLLGSGQYTIRELAEKLNFTSTSHLSEQFKSYFGMSPKEYAASL</sequence>
<dbReference type="PANTHER" id="PTHR43280">
    <property type="entry name" value="ARAC-FAMILY TRANSCRIPTIONAL REGULATOR"/>
    <property type="match status" value="1"/>
</dbReference>
<evidence type="ECO:0000256" key="3">
    <source>
        <dbReference type="ARBA" id="ARBA00023163"/>
    </source>
</evidence>
<proteinExistence type="predicted"/>
<evidence type="ECO:0000313" key="6">
    <source>
        <dbReference type="Proteomes" id="UP001378956"/>
    </source>
</evidence>
<organism evidence="5 6">
    <name type="scientific">Pedobacter panaciterrae</name>
    <dbReference type="NCBI Taxonomy" id="363849"/>
    <lineage>
        <taxon>Bacteria</taxon>
        <taxon>Pseudomonadati</taxon>
        <taxon>Bacteroidota</taxon>
        <taxon>Sphingobacteriia</taxon>
        <taxon>Sphingobacteriales</taxon>
        <taxon>Sphingobacteriaceae</taxon>
        <taxon>Pedobacter</taxon>
    </lineage>
</organism>
<dbReference type="Gene3D" id="1.10.10.60">
    <property type="entry name" value="Homeodomain-like"/>
    <property type="match status" value="1"/>
</dbReference>
<dbReference type="InterPro" id="IPR018062">
    <property type="entry name" value="HTH_AraC-typ_CS"/>
</dbReference>
<evidence type="ECO:0000313" key="5">
    <source>
        <dbReference type="EMBL" id="MEJ2903679.1"/>
    </source>
</evidence>
<accession>A0ABU8NN44</accession>
<keyword evidence="2" id="KW-0238">DNA-binding</keyword>